<dbReference type="EMBL" id="VYYT01000002">
    <property type="protein sequence ID" value="KAK2779592.1"/>
    <property type="molecule type" value="Genomic_DNA"/>
</dbReference>
<accession>A0AAD9YWH1</accession>
<keyword evidence="2" id="KW-1185">Reference proteome</keyword>
<dbReference type="AlphaFoldDB" id="A0AAD9YWH1"/>
<organism evidence="1 2">
    <name type="scientific">Colletotrichum kahawae</name>
    <name type="common">Coffee berry disease fungus</name>
    <dbReference type="NCBI Taxonomy" id="34407"/>
    <lineage>
        <taxon>Eukaryota</taxon>
        <taxon>Fungi</taxon>
        <taxon>Dikarya</taxon>
        <taxon>Ascomycota</taxon>
        <taxon>Pezizomycotina</taxon>
        <taxon>Sordariomycetes</taxon>
        <taxon>Hypocreomycetidae</taxon>
        <taxon>Glomerellales</taxon>
        <taxon>Glomerellaceae</taxon>
        <taxon>Colletotrichum</taxon>
        <taxon>Colletotrichum gloeosporioides species complex</taxon>
    </lineage>
</organism>
<evidence type="ECO:0000313" key="2">
    <source>
        <dbReference type="Proteomes" id="UP001281614"/>
    </source>
</evidence>
<evidence type="ECO:0000313" key="1">
    <source>
        <dbReference type="EMBL" id="KAK2779592.1"/>
    </source>
</evidence>
<reference evidence="1" key="1">
    <citation type="submission" date="2023-02" db="EMBL/GenBank/DDBJ databases">
        <title>Colletotrichum kahawae CIFC_Que2 genome sequencing and assembly.</title>
        <authorList>
            <person name="Baroncelli R."/>
        </authorList>
    </citation>
    <scope>NUCLEOTIDE SEQUENCE</scope>
    <source>
        <strain evidence="1">CIFC_Que2</strain>
    </source>
</reference>
<dbReference type="Proteomes" id="UP001281614">
    <property type="component" value="Unassembled WGS sequence"/>
</dbReference>
<name>A0AAD9YWH1_COLKA</name>
<comment type="caution">
    <text evidence="1">The sequence shown here is derived from an EMBL/GenBank/DDBJ whole genome shotgun (WGS) entry which is preliminary data.</text>
</comment>
<gene>
    <name evidence="1" type="ORF">CKAH01_02940</name>
</gene>
<protein>
    <submittedName>
        <fullName evidence="1">Uncharacterized protein</fullName>
    </submittedName>
</protein>
<sequence>MSKPVHRNLAKYTFCKERFNQGKQLDTKKAPPGTWATDMTKTDRTGYTDVFMFHASVYVLADTYAIEELQEFCLRRIRISLLYVTPNSELLEAFHDLILYVLENTKASDGFRKLLLHFCIAHIGWIKSSGFLQRMREELPDFLADLTVEIPLNLWSCMGKAR</sequence>
<proteinExistence type="predicted"/>